<evidence type="ECO:0000313" key="3">
    <source>
        <dbReference type="Proteomes" id="UP000664277"/>
    </source>
</evidence>
<sequence length="322" mass="36923">MPMLHRHRFFLFALVLCIYCWLFSGTEAFTAEVDKETKRVQAFASLISAKAGKMDSRQIWSMIDDYKRGGTPSEYFYVEVASRLFSLKNTSDALKLCDLGMKEIPNSYQILSLRGQMWTSVDELDRAAADLKKAAQMGQKFAPTYYRLANYYLASEDPKSALSAVDKAIVLDDEKGGTFHRFRAAILAQLKRFDEAAAEQCLAIKMSIYDYERVLLVQELARYQFGAEKYKECIDTLLSLGDSSKLARRSLDNRSILLARCYERLGKNIQAQAALKSISMSSEHYPIAQKMLLESYKKCGQKKEYLEQERKNRDLFKEIKPL</sequence>
<comment type="caution">
    <text evidence="2">The sequence shown here is derived from an EMBL/GenBank/DDBJ whole genome shotgun (WGS) entry which is preliminary data.</text>
</comment>
<name>A0A8J7PGK8_9BACT</name>
<feature type="repeat" description="TPR" evidence="1">
    <location>
        <begin position="142"/>
        <end position="175"/>
    </location>
</feature>
<dbReference type="EMBL" id="JAFLCK010000016">
    <property type="protein sequence ID" value="MBN8661133.1"/>
    <property type="molecule type" value="Genomic_DNA"/>
</dbReference>
<dbReference type="SMART" id="SM00028">
    <property type="entry name" value="TPR"/>
    <property type="match status" value="2"/>
</dbReference>
<reference evidence="2" key="1">
    <citation type="submission" date="2021-02" db="EMBL/GenBank/DDBJ databases">
        <title>Genome-Resolved Metagenomics of a Microbial Community Performing Photosynthetic Biological Nutrient Removal.</title>
        <authorList>
            <person name="Mcdaniel E.A."/>
        </authorList>
    </citation>
    <scope>NUCLEOTIDE SEQUENCE</scope>
    <source>
        <strain evidence="2">UWPOB_OBS1</strain>
    </source>
</reference>
<organism evidence="2 3">
    <name type="scientific">Candidatus Obscuribacter phosphatis</name>
    <dbReference type="NCBI Taxonomy" id="1906157"/>
    <lineage>
        <taxon>Bacteria</taxon>
        <taxon>Bacillati</taxon>
        <taxon>Candidatus Melainabacteria</taxon>
        <taxon>Candidatus Obscuribacterales</taxon>
        <taxon>Candidatus Obscuribacteraceae</taxon>
        <taxon>Candidatus Obscuribacter</taxon>
    </lineage>
</organism>
<proteinExistence type="predicted"/>
<evidence type="ECO:0000313" key="2">
    <source>
        <dbReference type="EMBL" id="MBN8661133.1"/>
    </source>
</evidence>
<dbReference type="PROSITE" id="PS50005">
    <property type="entry name" value="TPR"/>
    <property type="match status" value="1"/>
</dbReference>
<keyword evidence="1" id="KW-0802">TPR repeat</keyword>
<gene>
    <name evidence="2" type="ORF">J0M35_12270</name>
</gene>
<dbReference type="SUPFAM" id="SSF48452">
    <property type="entry name" value="TPR-like"/>
    <property type="match status" value="1"/>
</dbReference>
<protein>
    <recommendedName>
        <fullName evidence="4">Tetratricopeptide repeat protein</fullName>
    </recommendedName>
</protein>
<dbReference type="Gene3D" id="1.25.40.10">
    <property type="entry name" value="Tetratricopeptide repeat domain"/>
    <property type="match status" value="1"/>
</dbReference>
<evidence type="ECO:0000256" key="1">
    <source>
        <dbReference type="PROSITE-ProRule" id="PRU00339"/>
    </source>
</evidence>
<dbReference type="InterPro" id="IPR019734">
    <property type="entry name" value="TPR_rpt"/>
</dbReference>
<dbReference type="Proteomes" id="UP000664277">
    <property type="component" value="Unassembled WGS sequence"/>
</dbReference>
<accession>A0A8J7PGK8</accession>
<dbReference type="AlphaFoldDB" id="A0A8J7PGK8"/>
<dbReference type="InterPro" id="IPR011990">
    <property type="entry name" value="TPR-like_helical_dom_sf"/>
</dbReference>
<evidence type="ECO:0008006" key="4">
    <source>
        <dbReference type="Google" id="ProtNLM"/>
    </source>
</evidence>